<dbReference type="SMART" id="SM00507">
    <property type="entry name" value="HNHc"/>
    <property type="match status" value="1"/>
</dbReference>
<keyword evidence="2" id="KW-0255">Endonuclease</keyword>
<evidence type="ECO:0000313" key="2">
    <source>
        <dbReference type="EMBL" id="MCX2522885.1"/>
    </source>
</evidence>
<dbReference type="InterPro" id="IPR029471">
    <property type="entry name" value="HNH_5"/>
</dbReference>
<feature type="domain" description="HNH nuclease" evidence="1">
    <location>
        <begin position="106"/>
        <end position="159"/>
    </location>
</feature>
<dbReference type="GO" id="GO:0004519">
    <property type="term" value="F:endonuclease activity"/>
    <property type="evidence" value="ECO:0007669"/>
    <property type="project" value="UniProtKB-KW"/>
</dbReference>
<dbReference type="AlphaFoldDB" id="A0AA41ZLB9"/>
<sequence length="221" mass="24685">MQPSRPRGKKKYASLLSVKEVDMRYPMILRLHASGVPIDWLTLEEATLLMTRQEEGAVVWTDGDNRYRLHGGTNSLTGCRSYVDIPEVIGVAPPAGAFLAFEHTGFNRVLCKYREGLRCAYCGCGLSRQALTIDHIYPRSRGGALTMLNAVAACHGCNALKADMTPEEAGMALLLKPFIPTMAEVLYMTRPSTMTSRQLWYLKHQFRNARLRDYLSDALVA</sequence>
<reference evidence="2" key="1">
    <citation type="submission" date="2022-11" db="EMBL/GenBank/DDBJ databases">
        <title>Larsenimonas rhizosphaerae sp. nov., isolated from a tidal mudflat.</title>
        <authorList>
            <person name="Lee S.D."/>
            <person name="Kim I.S."/>
        </authorList>
    </citation>
    <scope>NUCLEOTIDE SEQUENCE</scope>
    <source>
        <strain evidence="2">GH2-1</strain>
    </source>
</reference>
<evidence type="ECO:0000313" key="3">
    <source>
        <dbReference type="Proteomes" id="UP001165678"/>
    </source>
</evidence>
<accession>A0AA41ZLB9</accession>
<evidence type="ECO:0000259" key="1">
    <source>
        <dbReference type="SMART" id="SM00507"/>
    </source>
</evidence>
<dbReference type="Pfam" id="PF14279">
    <property type="entry name" value="HNH_5"/>
    <property type="match status" value="1"/>
</dbReference>
<keyword evidence="2" id="KW-0540">Nuclease</keyword>
<organism evidence="2 3">
    <name type="scientific">Larsenimonas rhizosphaerae</name>
    <dbReference type="NCBI Taxonomy" id="2944682"/>
    <lineage>
        <taxon>Bacteria</taxon>
        <taxon>Pseudomonadati</taxon>
        <taxon>Pseudomonadota</taxon>
        <taxon>Gammaproteobacteria</taxon>
        <taxon>Oceanospirillales</taxon>
        <taxon>Halomonadaceae</taxon>
        <taxon>Larsenimonas</taxon>
    </lineage>
</organism>
<dbReference type="RefSeq" id="WP_265895318.1">
    <property type="nucleotide sequence ID" value="NZ_JAPIVE010000001.1"/>
</dbReference>
<proteinExistence type="predicted"/>
<comment type="caution">
    <text evidence="2">The sequence shown here is derived from an EMBL/GenBank/DDBJ whole genome shotgun (WGS) entry which is preliminary data.</text>
</comment>
<dbReference type="CDD" id="cd00085">
    <property type="entry name" value="HNHc"/>
    <property type="match status" value="1"/>
</dbReference>
<name>A0AA41ZLB9_9GAMM</name>
<dbReference type="Proteomes" id="UP001165678">
    <property type="component" value="Unassembled WGS sequence"/>
</dbReference>
<protein>
    <submittedName>
        <fullName evidence="2">HNH endonuclease</fullName>
    </submittedName>
</protein>
<gene>
    <name evidence="2" type="ORF">OQ287_01390</name>
</gene>
<keyword evidence="3" id="KW-1185">Reference proteome</keyword>
<dbReference type="PANTHER" id="PTHR33877">
    <property type="entry name" value="SLL1193 PROTEIN"/>
    <property type="match status" value="1"/>
</dbReference>
<dbReference type="InterPro" id="IPR052892">
    <property type="entry name" value="NA-targeting_endonuclease"/>
</dbReference>
<dbReference type="InterPro" id="IPR003615">
    <property type="entry name" value="HNH_nuc"/>
</dbReference>
<dbReference type="EMBL" id="JAPIVE010000001">
    <property type="protein sequence ID" value="MCX2522885.1"/>
    <property type="molecule type" value="Genomic_DNA"/>
</dbReference>
<dbReference type="Gene3D" id="1.10.30.50">
    <property type="match status" value="1"/>
</dbReference>
<dbReference type="PANTHER" id="PTHR33877:SF2">
    <property type="entry name" value="OS07G0170200 PROTEIN"/>
    <property type="match status" value="1"/>
</dbReference>
<keyword evidence="2" id="KW-0378">Hydrolase</keyword>